<evidence type="ECO:0000256" key="2">
    <source>
        <dbReference type="ARBA" id="ARBA00023015"/>
    </source>
</evidence>
<protein>
    <submittedName>
        <fullName evidence="6">Transcriptional regulator, lysr family</fullName>
    </submittedName>
</protein>
<keyword evidence="4" id="KW-0804">Transcription</keyword>
<gene>
    <name evidence="6" type="ORF">ASZ90_002775</name>
</gene>
<dbReference type="AlphaFoldDB" id="A0A0W8G2N5"/>
<comment type="similarity">
    <text evidence="1">Belongs to the LysR transcriptional regulatory family.</text>
</comment>
<dbReference type="Gene3D" id="1.10.10.10">
    <property type="entry name" value="Winged helix-like DNA-binding domain superfamily/Winged helix DNA-binding domain"/>
    <property type="match status" value="1"/>
</dbReference>
<dbReference type="InterPro" id="IPR036388">
    <property type="entry name" value="WH-like_DNA-bd_sf"/>
</dbReference>
<evidence type="ECO:0000256" key="4">
    <source>
        <dbReference type="ARBA" id="ARBA00023163"/>
    </source>
</evidence>
<feature type="domain" description="HTH lysR-type" evidence="5">
    <location>
        <begin position="1"/>
        <end position="58"/>
    </location>
</feature>
<proteinExistence type="inferred from homology"/>
<evidence type="ECO:0000256" key="3">
    <source>
        <dbReference type="ARBA" id="ARBA00023125"/>
    </source>
</evidence>
<comment type="caution">
    <text evidence="6">The sequence shown here is derived from an EMBL/GenBank/DDBJ whole genome shotgun (WGS) entry which is preliminary data.</text>
</comment>
<reference evidence="6" key="1">
    <citation type="journal article" date="2015" name="Proc. Natl. Acad. Sci. U.S.A.">
        <title>Networks of energetic and metabolic interactions define dynamics in microbial communities.</title>
        <authorList>
            <person name="Embree M."/>
            <person name="Liu J.K."/>
            <person name="Al-Bassam M.M."/>
            <person name="Zengler K."/>
        </authorList>
    </citation>
    <scope>NUCLEOTIDE SEQUENCE</scope>
</reference>
<evidence type="ECO:0000259" key="5">
    <source>
        <dbReference type="PROSITE" id="PS50931"/>
    </source>
</evidence>
<dbReference type="InterPro" id="IPR036390">
    <property type="entry name" value="WH_DNA-bd_sf"/>
</dbReference>
<dbReference type="PANTHER" id="PTHR30126:SF39">
    <property type="entry name" value="HTH-TYPE TRANSCRIPTIONAL REGULATOR CYSL"/>
    <property type="match status" value="1"/>
</dbReference>
<keyword evidence="2" id="KW-0805">Transcription regulation</keyword>
<sequence>MELYQLRTFVTVAETGNLTRAAQRINASGPAVSAQIKALEEELGVELFVRTAKGMRLTDAGKELAGRARRTLESAGELLSAAGSFRSQAVGVARIGLNNEPGRLRMTEFLARMRADHPRIELHLMQYSTADALDGILTGELDAAFAYETANDPVAEVGGLALCRVDMAIVGPAAWRERIAAADWEALSGMPWVWFPERCPFQFLLEDTFAHKGFSLNKVIIGDNDSTLRALVAAGCGLTLLRRDDALDACAAGDVCVWEREPMSLALSFAYRRSRAGDPVIRAVCGVLEAVWKDAVRGLCA</sequence>
<dbReference type="Gene3D" id="3.40.190.290">
    <property type="match status" value="1"/>
</dbReference>
<dbReference type="PRINTS" id="PR00039">
    <property type="entry name" value="HTHLYSR"/>
</dbReference>
<dbReference type="PROSITE" id="PS50931">
    <property type="entry name" value="HTH_LYSR"/>
    <property type="match status" value="1"/>
</dbReference>
<dbReference type="Pfam" id="PF03466">
    <property type="entry name" value="LysR_substrate"/>
    <property type="match status" value="1"/>
</dbReference>
<dbReference type="EMBL" id="LNQE01000332">
    <property type="protein sequence ID" value="KUG27397.1"/>
    <property type="molecule type" value="Genomic_DNA"/>
</dbReference>
<dbReference type="FunFam" id="1.10.10.10:FF:000001">
    <property type="entry name" value="LysR family transcriptional regulator"/>
    <property type="match status" value="1"/>
</dbReference>
<keyword evidence="3" id="KW-0238">DNA-binding</keyword>
<evidence type="ECO:0000256" key="1">
    <source>
        <dbReference type="ARBA" id="ARBA00009437"/>
    </source>
</evidence>
<dbReference type="GO" id="GO:0003700">
    <property type="term" value="F:DNA-binding transcription factor activity"/>
    <property type="evidence" value="ECO:0007669"/>
    <property type="project" value="InterPro"/>
</dbReference>
<dbReference type="SUPFAM" id="SSF53850">
    <property type="entry name" value="Periplasmic binding protein-like II"/>
    <property type="match status" value="1"/>
</dbReference>
<name>A0A0W8G2N5_9ZZZZ</name>
<organism evidence="6">
    <name type="scientific">hydrocarbon metagenome</name>
    <dbReference type="NCBI Taxonomy" id="938273"/>
    <lineage>
        <taxon>unclassified sequences</taxon>
        <taxon>metagenomes</taxon>
        <taxon>ecological metagenomes</taxon>
    </lineage>
</organism>
<dbReference type="PANTHER" id="PTHR30126">
    <property type="entry name" value="HTH-TYPE TRANSCRIPTIONAL REGULATOR"/>
    <property type="match status" value="1"/>
</dbReference>
<dbReference type="SUPFAM" id="SSF46785">
    <property type="entry name" value="Winged helix' DNA-binding domain"/>
    <property type="match status" value="1"/>
</dbReference>
<evidence type="ECO:0000313" key="6">
    <source>
        <dbReference type="EMBL" id="KUG27397.1"/>
    </source>
</evidence>
<dbReference type="CDD" id="cd05466">
    <property type="entry name" value="PBP2_LTTR_substrate"/>
    <property type="match status" value="1"/>
</dbReference>
<dbReference type="InterPro" id="IPR005119">
    <property type="entry name" value="LysR_subst-bd"/>
</dbReference>
<dbReference type="Pfam" id="PF00126">
    <property type="entry name" value="HTH_1"/>
    <property type="match status" value="1"/>
</dbReference>
<dbReference type="InterPro" id="IPR000847">
    <property type="entry name" value="LysR_HTH_N"/>
</dbReference>
<accession>A0A0W8G2N5</accession>
<dbReference type="GO" id="GO:0000976">
    <property type="term" value="F:transcription cis-regulatory region binding"/>
    <property type="evidence" value="ECO:0007669"/>
    <property type="project" value="TreeGrafter"/>
</dbReference>